<keyword evidence="2" id="KW-0012">Acyltransferase</keyword>
<evidence type="ECO:0000313" key="5">
    <source>
        <dbReference type="Proteomes" id="UP000464865"/>
    </source>
</evidence>
<keyword evidence="5" id="KW-1185">Reference proteome</keyword>
<evidence type="ECO:0000256" key="2">
    <source>
        <dbReference type="ARBA" id="ARBA00023315"/>
    </source>
</evidence>
<dbReference type="Pfam" id="PF00583">
    <property type="entry name" value="Acetyltransf_1"/>
    <property type="match status" value="1"/>
</dbReference>
<reference evidence="4 5" key="1">
    <citation type="submission" date="2020-02" db="EMBL/GenBank/DDBJ databases">
        <title>Plant-Promoting Endophytic Bacterium Rhizobium oryzihabitans sp. nov., Isolated from the Root of Rice.</title>
        <authorList>
            <person name="zhao J."/>
            <person name="Zhang G."/>
        </authorList>
    </citation>
    <scope>NUCLEOTIDE SEQUENCE [LARGE SCALE GENOMIC DNA]</scope>
    <source>
        <strain evidence="4 5">M15</strain>
    </source>
</reference>
<organism evidence="4 5">
    <name type="scientific">Rhizobium oryzihabitans</name>
    <dbReference type="NCBI Taxonomy" id="2267833"/>
    <lineage>
        <taxon>Bacteria</taxon>
        <taxon>Pseudomonadati</taxon>
        <taxon>Pseudomonadota</taxon>
        <taxon>Alphaproteobacteria</taxon>
        <taxon>Hyphomicrobiales</taxon>
        <taxon>Rhizobiaceae</taxon>
        <taxon>Rhizobium/Agrobacterium group</taxon>
        <taxon>Rhizobium</taxon>
    </lineage>
</organism>
<dbReference type="InterPro" id="IPR000182">
    <property type="entry name" value="GNAT_dom"/>
</dbReference>
<dbReference type="Gene3D" id="3.40.630.30">
    <property type="match status" value="1"/>
</dbReference>
<keyword evidence="1 4" id="KW-0808">Transferase</keyword>
<name>A0A7L5BKX3_9HYPH</name>
<evidence type="ECO:0000259" key="3">
    <source>
        <dbReference type="PROSITE" id="PS51186"/>
    </source>
</evidence>
<dbReference type="CDD" id="cd04301">
    <property type="entry name" value="NAT_SF"/>
    <property type="match status" value="1"/>
</dbReference>
<sequence length="148" mass="16454">MALPHEALIVKEISAAAYIPAYLQIVGAAPKPAFEDYLPRISAEQVWFSVTDGETSGLVVLESHHRYLMIYSIAVSPIFQGRGIGKSLLRFAELHALECGIGELRLYTNMRMTKNIALYSDCGFEECGRRPHPSREGEILIDMKKSVA</sequence>
<dbReference type="PANTHER" id="PTHR43877">
    <property type="entry name" value="AMINOALKYLPHOSPHONATE N-ACETYLTRANSFERASE-RELATED-RELATED"/>
    <property type="match status" value="1"/>
</dbReference>
<dbReference type="EMBL" id="CP048632">
    <property type="protein sequence ID" value="QIB39423.1"/>
    <property type="molecule type" value="Genomic_DNA"/>
</dbReference>
<proteinExistence type="predicted"/>
<accession>A0A7L5BKX3</accession>
<dbReference type="AlphaFoldDB" id="A0A7L5BKX3"/>
<dbReference type="Proteomes" id="UP000464865">
    <property type="component" value="Chromosome M15-11"/>
</dbReference>
<dbReference type="SUPFAM" id="SSF55729">
    <property type="entry name" value="Acyl-CoA N-acyltransferases (Nat)"/>
    <property type="match status" value="1"/>
</dbReference>
<gene>
    <name evidence="4" type="ORF">G3A56_05105</name>
</gene>
<feature type="domain" description="N-acetyltransferase" evidence="3">
    <location>
        <begin position="8"/>
        <end position="148"/>
    </location>
</feature>
<evidence type="ECO:0000313" key="4">
    <source>
        <dbReference type="EMBL" id="QIB39423.1"/>
    </source>
</evidence>
<protein>
    <submittedName>
        <fullName evidence="4">GNAT family N-acetyltransferase</fullName>
    </submittedName>
</protein>
<dbReference type="GO" id="GO:0016747">
    <property type="term" value="F:acyltransferase activity, transferring groups other than amino-acyl groups"/>
    <property type="evidence" value="ECO:0007669"/>
    <property type="project" value="InterPro"/>
</dbReference>
<dbReference type="PANTHER" id="PTHR43877:SF2">
    <property type="entry name" value="AMINOALKYLPHOSPHONATE N-ACETYLTRANSFERASE-RELATED"/>
    <property type="match status" value="1"/>
</dbReference>
<dbReference type="KEGG" id="roy:G3A56_05105"/>
<dbReference type="InterPro" id="IPR016181">
    <property type="entry name" value="Acyl_CoA_acyltransferase"/>
</dbReference>
<dbReference type="PROSITE" id="PS51186">
    <property type="entry name" value="GNAT"/>
    <property type="match status" value="1"/>
</dbReference>
<evidence type="ECO:0000256" key="1">
    <source>
        <dbReference type="ARBA" id="ARBA00022679"/>
    </source>
</evidence>
<dbReference type="InterPro" id="IPR050832">
    <property type="entry name" value="Bact_Acetyltransf"/>
</dbReference>